<evidence type="ECO:0000313" key="1">
    <source>
        <dbReference type="EMBL" id="GAG51362.1"/>
    </source>
</evidence>
<dbReference type="EMBL" id="BARS01053417">
    <property type="protein sequence ID" value="GAG51362.1"/>
    <property type="molecule type" value="Genomic_DNA"/>
</dbReference>
<dbReference type="AlphaFoldDB" id="X0YXV4"/>
<accession>X0YXV4</accession>
<reference evidence="1" key="1">
    <citation type="journal article" date="2014" name="Front. Microbiol.">
        <title>High frequency of phylogenetically diverse reductive dehalogenase-homologous genes in deep subseafloor sedimentary metagenomes.</title>
        <authorList>
            <person name="Kawai M."/>
            <person name="Futagami T."/>
            <person name="Toyoda A."/>
            <person name="Takaki Y."/>
            <person name="Nishi S."/>
            <person name="Hori S."/>
            <person name="Arai W."/>
            <person name="Tsubouchi T."/>
            <person name="Morono Y."/>
            <person name="Uchiyama I."/>
            <person name="Ito T."/>
            <person name="Fujiyama A."/>
            <person name="Inagaki F."/>
            <person name="Takami H."/>
        </authorList>
    </citation>
    <scope>NUCLEOTIDE SEQUENCE</scope>
    <source>
        <strain evidence="1">Expedition CK06-06</strain>
    </source>
</reference>
<protein>
    <submittedName>
        <fullName evidence="1">Uncharacterized protein</fullName>
    </submittedName>
</protein>
<sequence>TRKALSKEVDPDKLPKVADKFYDRFLGLAQWVAAMRGVVGRDKYTREIQYKPTSEIGTRLAKQFCKLAMGIAIYHRKSTIDEDVYQMIVKVAKDTAPDRVEEVVKQMYMKTSETFASTNDISEWTKFPTGTLVNVLDDLRMLSIVRKDPSRRGYWALSKAMLRKMKPLKLYEKEEAWTGKKKGRKE</sequence>
<organism evidence="1">
    <name type="scientific">marine sediment metagenome</name>
    <dbReference type="NCBI Taxonomy" id="412755"/>
    <lineage>
        <taxon>unclassified sequences</taxon>
        <taxon>metagenomes</taxon>
        <taxon>ecological metagenomes</taxon>
    </lineage>
</organism>
<comment type="caution">
    <text evidence="1">The sequence shown here is derived from an EMBL/GenBank/DDBJ whole genome shotgun (WGS) entry which is preliminary data.</text>
</comment>
<proteinExistence type="predicted"/>
<gene>
    <name evidence="1" type="ORF">S01H1_79264</name>
</gene>
<feature type="non-terminal residue" evidence="1">
    <location>
        <position position="1"/>
    </location>
</feature>
<name>X0YXV4_9ZZZZ</name>